<dbReference type="InterPro" id="IPR039422">
    <property type="entry name" value="MarR/SlyA-like"/>
</dbReference>
<dbReference type="PROSITE" id="PS50995">
    <property type="entry name" value="HTH_MARR_2"/>
    <property type="match status" value="1"/>
</dbReference>
<dbReference type="SUPFAM" id="SSF46785">
    <property type="entry name" value="Winged helix' DNA-binding domain"/>
    <property type="match status" value="1"/>
</dbReference>
<organism evidence="2 3">
    <name type="scientific">Marinobacter halodurans</name>
    <dbReference type="NCBI Taxonomy" id="2528979"/>
    <lineage>
        <taxon>Bacteria</taxon>
        <taxon>Pseudomonadati</taxon>
        <taxon>Pseudomonadota</taxon>
        <taxon>Gammaproteobacteria</taxon>
        <taxon>Pseudomonadales</taxon>
        <taxon>Marinobacteraceae</taxon>
        <taxon>Marinobacter</taxon>
    </lineage>
</organism>
<gene>
    <name evidence="2" type="ORF">EZI54_03285</name>
</gene>
<keyword evidence="3" id="KW-1185">Reference proteome</keyword>
<proteinExistence type="predicted"/>
<reference evidence="2 3" key="1">
    <citation type="submission" date="2019-02" db="EMBL/GenBank/DDBJ databases">
        <title>Marinobacter halodurans sp. nov., a marine bacterium isolated from sea tidal flat.</title>
        <authorList>
            <person name="Yoo Y."/>
            <person name="Lee D.W."/>
            <person name="Kim B.S."/>
            <person name="Kim J.-J."/>
        </authorList>
    </citation>
    <scope>NUCLEOTIDE SEQUENCE [LARGE SCALE GENOMIC DNA]</scope>
    <source>
        <strain evidence="2 3">YJ-S3-2</strain>
    </source>
</reference>
<dbReference type="PANTHER" id="PTHR33164:SF43">
    <property type="entry name" value="HTH-TYPE TRANSCRIPTIONAL REPRESSOR YETL"/>
    <property type="match status" value="1"/>
</dbReference>
<dbReference type="InterPro" id="IPR036388">
    <property type="entry name" value="WH-like_DNA-bd_sf"/>
</dbReference>
<dbReference type="InterPro" id="IPR036390">
    <property type="entry name" value="WH_DNA-bd_sf"/>
</dbReference>
<dbReference type="SMART" id="SM00347">
    <property type="entry name" value="HTH_MARR"/>
    <property type="match status" value="1"/>
</dbReference>
<sequence>MPTEKPLGVAYIIGRLDRSLNRHIRHALSPLGLTVGQYTALSVVNTRGQQSNAQLAERTMVSPQAANELIKTMEKNAWIERKPDPTHKRIIQISLTDAGKDILAQGDRVIANLERRMLAELTVDDSLALKNQLRSLVRMLAEL</sequence>
<dbReference type="PANTHER" id="PTHR33164">
    <property type="entry name" value="TRANSCRIPTIONAL REGULATOR, MARR FAMILY"/>
    <property type="match status" value="1"/>
</dbReference>
<accession>A0ABY1ZQV1</accession>
<dbReference type="InterPro" id="IPR000835">
    <property type="entry name" value="HTH_MarR-typ"/>
</dbReference>
<dbReference type="Proteomes" id="UP000313645">
    <property type="component" value="Unassembled WGS sequence"/>
</dbReference>
<comment type="caution">
    <text evidence="2">The sequence shown here is derived from an EMBL/GenBank/DDBJ whole genome shotgun (WGS) entry which is preliminary data.</text>
</comment>
<name>A0ABY1ZQV1_9GAMM</name>
<protein>
    <submittedName>
        <fullName evidence="2">MarR family transcriptional regulator</fullName>
    </submittedName>
</protein>
<dbReference type="Gene3D" id="1.10.10.10">
    <property type="entry name" value="Winged helix-like DNA-binding domain superfamily/Winged helix DNA-binding domain"/>
    <property type="match status" value="1"/>
</dbReference>
<evidence type="ECO:0000259" key="1">
    <source>
        <dbReference type="PROSITE" id="PS50995"/>
    </source>
</evidence>
<evidence type="ECO:0000313" key="2">
    <source>
        <dbReference type="EMBL" id="TBW58422.1"/>
    </source>
</evidence>
<dbReference type="RefSeq" id="WP_131479009.1">
    <property type="nucleotide sequence ID" value="NZ_SJDL01000004.1"/>
</dbReference>
<feature type="domain" description="HTH marR-type" evidence="1">
    <location>
        <begin position="6"/>
        <end position="143"/>
    </location>
</feature>
<dbReference type="EMBL" id="SJDL01000004">
    <property type="protein sequence ID" value="TBW58422.1"/>
    <property type="molecule type" value="Genomic_DNA"/>
</dbReference>
<evidence type="ECO:0000313" key="3">
    <source>
        <dbReference type="Proteomes" id="UP000313645"/>
    </source>
</evidence>
<dbReference type="Pfam" id="PF12802">
    <property type="entry name" value="MarR_2"/>
    <property type="match status" value="1"/>
</dbReference>